<accession>A0A068WVL4</accession>
<dbReference type="WBParaSite" id="EgrG_000416300">
    <property type="protein sequence ID" value="EgrG_000416300"/>
    <property type="gene ID" value="EgrG_000416300"/>
</dbReference>
<feature type="transmembrane region" description="Helical" evidence="6">
    <location>
        <begin position="1194"/>
        <end position="1214"/>
    </location>
</feature>
<feature type="region of interest" description="Disordered" evidence="5">
    <location>
        <begin position="1149"/>
        <end position="1179"/>
    </location>
</feature>
<dbReference type="Pfam" id="PF07738">
    <property type="entry name" value="Sad1_UNC"/>
    <property type="match status" value="1"/>
</dbReference>
<comment type="subcellular location">
    <subcellularLocation>
        <location evidence="1">Endomembrane system</location>
    </subcellularLocation>
</comment>
<dbReference type="PANTHER" id="PTHR12953:SF0">
    <property type="entry name" value="SUN DOMAIN-CONTAINING OSSIFICATION FACTOR"/>
    <property type="match status" value="1"/>
</dbReference>
<feature type="domain" description="SUN" evidence="7">
    <location>
        <begin position="196"/>
        <end position="370"/>
    </location>
</feature>
<feature type="compositionally biased region" description="Polar residues" evidence="5">
    <location>
        <begin position="142"/>
        <end position="156"/>
    </location>
</feature>
<feature type="region of interest" description="Disordered" evidence="5">
    <location>
        <begin position="124"/>
        <end position="195"/>
    </location>
</feature>
<evidence type="ECO:0000256" key="4">
    <source>
        <dbReference type="ARBA" id="ARBA00023136"/>
    </source>
</evidence>
<sequence length="1564" mass="170513">MTTLNLQHGPFAIVMLSLKGRSSQFFTKIRWREGVRYLYLSDQSHWPEILKLHKTSSSPVIVEGKPALGDISAPKVVLTSQPSPPRDEVVLPPMDESVVNELSQPNMPTFQEFHAKVLGENQNKRRLDSSDDPGSLLSGQSVKDSLGSTTHSNLSKHPNRNDEGITHTPSPPATTNTEAATSILSPPGTDTSATASETIYPSNVLENGGNGGATSKRGHDTAQELRVMRNIAASECGAKLLQASPSAKHAPAILVDNNDEYMNQPCSSEKWFIIETCEPVQLGIIQIANYELFSSRCKTFRVFVSDRYPAKQWEQIGIFRGQDVKGLQTFHIGGSATGRLIKYVKFEMLDHYGNEHFCPITMVRLFGLSSDEMDEPELPPPPLSRSSPSGDSGTTLGESEDGLDGNTNTSLLNKTHLEVSMEPQSSAVTSTTTSKKPSGKKKFKRNKMSKTELDSPVNSSSVEEDGSEDCAKGERDEVRATAHAFKSTGLWQHAARFILGVLQSAIGGESSLMLPQAAATAPMKRTDSLTTVEPTSDEFYSVIYIFSASSSSAATPPPSTDARSRGLWHLAHCLLALSSSPSLRSLAAPHRAWADCTASEFLLNLTTTSSRGSTESLLQFQRLAAAYQNLTSAFGRWPAVLMRRQMGKELPVPEFLKPRVAPKFVVLPPSKSVVESLETLEQETVKSRTNETEQPPPVESKSTSPPSPTQPSPTPLMSPSDSAVESYEEEEAVEDENPSPQSPPPSSSIQHASSKEGDDENTPMVEDAKVISGTPTSTESPWKQEPKAEVAMTEGREGEREVVLPAAMGGSWKETMYMRLNNKVLQLQSDVSVSMRYLEELSQSYKRQTERLSASFNLTTAWLKATAKGAEERDLLQQERIDALEAQLTKLLHILAERGVVVLDRSPRNLASTTTTTTSSTVPHFRKPDSYSASSTAGVDLQSILWSVFFQSPATATPSSSLSTSSKRVYGSSSTSAAAPASRTDIGARGGIESCNTTSVLSLFRLASATPGSSRSSAVGARILPPAALLFHRRQLRGPEEAEAGVDANQPTTHLPGVDAAWIFVLAVASQQLRNFLLSETFRLWLLHLCLAVLAQTFVYVVFLRSALRRCLPLSPLALSPSSCKICSTFPTTENSNCNRTDQGAGACADEKEAIQPRSRSSSSSASRPKNRPSLPLSDLPSVKMRTLRVDAEGLRKSAATATIIIIIIAPITAGTTNNSNNNNNTTIPVTHHSPTGNTHSTAKQRGHLLQRRTKSYFCNHELPFLLTVPSDRPVAVAACVERVGDSHYRGWPPQRSSSHLRFEAERVTGKPTFQTRGRAVIWSLCGTAKSWFTGSENRWARLSSRQVINPPSSSDQLQLLARIQLEVCLPRLLEPVVDGSTVIITSEMSFVIGYSMSSPLSSGLLAALAMSETESVDIATLPLPQIQEIAKQFEQKLQYINASLQQLRMLQGQFASSRDCLKHFNVENKDKNTLIPLTSTLCVPGRLIDPTRVLVDIGTGYFVEMKVEEASKHFTKRIEFIEKQIEKIAPVLAQKTQEHRTIMGVFEAKAKAFMKAQGVQQAS</sequence>
<dbReference type="InterPro" id="IPR004127">
    <property type="entry name" value="Prefoldin_subunit_alpha"/>
</dbReference>
<dbReference type="Gene3D" id="1.10.287.370">
    <property type="match status" value="1"/>
</dbReference>
<evidence type="ECO:0000259" key="7">
    <source>
        <dbReference type="PROSITE" id="PS51469"/>
    </source>
</evidence>
<keyword evidence="2 6" id="KW-0812">Transmembrane</keyword>
<dbReference type="Pfam" id="PF02996">
    <property type="entry name" value="Prefoldin"/>
    <property type="match status" value="1"/>
</dbReference>
<reference evidence="8" key="2">
    <citation type="submission" date="2014-06" db="EMBL/GenBank/DDBJ databases">
        <authorList>
            <person name="Aslett M."/>
        </authorList>
    </citation>
    <scope>NUCLEOTIDE SEQUENCE</scope>
</reference>
<dbReference type="EMBL" id="LK028594">
    <property type="protein sequence ID" value="CDS23835.1"/>
    <property type="molecule type" value="Genomic_DNA"/>
</dbReference>
<dbReference type="PROSITE" id="PS51469">
    <property type="entry name" value="SUN"/>
    <property type="match status" value="1"/>
</dbReference>
<keyword evidence="3 6" id="KW-1133">Transmembrane helix</keyword>
<dbReference type="GO" id="GO:0005737">
    <property type="term" value="C:cytoplasm"/>
    <property type="evidence" value="ECO:0007669"/>
    <property type="project" value="TreeGrafter"/>
</dbReference>
<dbReference type="InterPro" id="IPR012919">
    <property type="entry name" value="SUN_dom"/>
</dbReference>
<dbReference type="OrthoDB" id="10267474at2759"/>
<dbReference type="Proteomes" id="UP000492820">
    <property type="component" value="Unassembled WGS sequence"/>
</dbReference>
<reference evidence="10" key="3">
    <citation type="submission" date="2020-10" db="UniProtKB">
        <authorList>
            <consortium name="WormBaseParasite"/>
        </authorList>
    </citation>
    <scope>IDENTIFICATION</scope>
</reference>
<feature type="compositionally biased region" description="Low complexity" evidence="5">
    <location>
        <begin position="384"/>
        <end position="393"/>
    </location>
</feature>
<evidence type="ECO:0000256" key="6">
    <source>
        <dbReference type="SAM" id="Phobius"/>
    </source>
</evidence>
<feature type="compositionally biased region" description="Polar residues" evidence="5">
    <location>
        <begin position="173"/>
        <end position="195"/>
    </location>
</feature>
<name>A0A068WVL4_ECHGR</name>
<evidence type="ECO:0000313" key="8">
    <source>
        <dbReference type="EMBL" id="CDS23835.1"/>
    </source>
</evidence>
<feature type="compositionally biased region" description="Basic residues" evidence="5">
    <location>
        <begin position="437"/>
        <end position="448"/>
    </location>
</feature>
<proteinExistence type="predicted"/>
<dbReference type="GO" id="GO:0016020">
    <property type="term" value="C:membrane"/>
    <property type="evidence" value="ECO:0007669"/>
    <property type="project" value="InterPro"/>
</dbReference>
<feature type="region of interest" description="Disordered" evidence="5">
    <location>
        <begin position="955"/>
        <end position="982"/>
    </location>
</feature>
<feature type="compositionally biased region" description="Basic and acidic residues" evidence="5">
    <location>
        <begin position="782"/>
        <end position="798"/>
    </location>
</feature>
<feature type="compositionally biased region" description="Low complexity" evidence="5">
    <location>
        <begin position="425"/>
        <end position="436"/>
    </location>
</feature>
<feature type="compositionally biased region" description="Low complexity" evidence="5">
    <location>
        <begin position="1157"/>
        <end position="1174"/>
    </location>
</feature>
<evidence type="ECO:0000256" key="2">
    <source>
        <dbReference type="ARBA" id="ARBA00022692"/>
    </source>
</evidence>
<organism evidence="8">
    <name type="scientific">Echinococcus granulosus</name>
    <name type="common">Hydatid tapeworm</name>
    <dbReference type="NCBI Taxonomy" id="6210"/>
    <lineage>
        <taxon>Eukaryota</taxon>
        <taxon>Metazoa</taxon>
        <taxon>Spiralia</taxon>
        <taxon>Lophotrochozoa</taxon>
        <taxon>Platyhelminthes</taxon>
        <taxon>Cestoda</taxon>
        <taxon>Eucestoda</taxon>
        <taxon>Cyclophyllidea</taxon>
        <taxon>Taeniidae</taxon>
        <taxon>Echinococcus</taxon>
        <taxon>Echinococcus granulosus group</taxon>
    </lineage>
</organism>
<gene>
    <name evidence="8" type="ORF">EgrG_000416300</name>
</gene>
<feature type="region of interest" description="Disordered" evidence="5">
    <location>
        <begin position="371"/>
        <end position="475"/>
    </location>
</feature>
<feature type="compositionally biased region" description="Acidic residues" evidence="5">
    <location>
        <begin position="726"/>
        <end position="737"/>
    </location>
</feature>
<reference evidence="8 9" key="1">
    <citation type="journal article" date="2013" name="Nature">
        <title>The genomes of four tapeworm species reveal adaptations to parasitism.</title>
        <authorList>
            <person name="Tsai I.J."/>
            <person name="Zarowiecki M."/>
            <person name="Holroyd N."/>
            <person name="Garciarrubio A."/>
            <person name="Sanchez-Flores A."/>
            <person name="Brooks K.L."/>
            <person name="Tracey A."/>
            <person name="Bobes R.J."/>
            <person name="Fragoso G."/>
            <person name="Sciutto E."/>
            <person name="Aslett M."/>
            <person name="Beasley H."/>
            <person name="Bennett H.M."/>
            <person name="Cai J."/>
            <person name="Camicia F."/>
            <person name="Clark R."/>
            <person name="Cucher M."/>
            <person name="De Silva N."/>
            <person name="Day T.A."/>
            <person name="Deplazes P."/>
            <person name="Estrada K."/>
            <person name="Fernandez C."/>
            <person name="Holland P.W."/>
            <person name="Hou J."/>
            <person name="Hu S."/>
            <person name="Huckvale T."/>
            <person name="Hung S.S."/>
            <person name="Kamenetzky L."/>
            <person name="Keane J.A."/>
            <person name="Kiss F."/>
            <person name="Koziol U."/>
            <person name="Lambert O."/>
            <person name="Liu K."/>
            <person name="Luo X."/>
            <person name="Luo Y."/>
            <person name="Macchiaroli N."/>
            <person name="Nichol S."/>
            <person name="Paps J."/>
            <person name="Parkinson J."/>
            <person name="Pouchkina-Stantcheva N."/>
            <person name="Riddiford N."/>
            <person name="Rosenzvit M."/>
            <person name="Salinas G."/>
            <person name="Wasmuth J.D."/>
            <person name="Zamanian M."/>
            <person name="Zheng Y."/>
            <person name="Cai X."/>
            <person name="Soberon X."/>
            <person name="Olson P.D."/>
            <person name="Laclette J.P."/>
            <person name="Brehm K."/>
            <person name="Berriman M."/>
            <person name="Garciarrubio A."/>
            <person name="Bobes R.J."/>
            <person name="Fragoso G."/>
            <person name="Sanchez-Flores A."/>
            <person name="Estrada K."/>
            <person name="Cevallos M.A."/>
            <person name="Morett E."/>
            <person name="Gonzalez V."/>
            <person name="Portillo T."/>
            <person name="Ochoa-Leyva A."/>
            <person name="Jose M.V."/>
            <person name="Sciutto E."/>
            <person name="Landa A."/>
            <person name="Jimenez L."/>
            <person name="Valdes V."/>
            <person name="Carrero J.C."/>
            <person name="Larralde C."/>
            <person name="Morales-Montor J."/>
            <person name="Limon-Lason J."/>
            <person name="Soberon X."/>
            <person name="Laclette J.P."/>
        </authorList>
    </citation>
    <scope>NUCLEOTIDE SEQUENCE [LARGE SCALE GENOMIC DNA]</scope>
</reference>
<feature type="compositionally biased region" description="Low complexity" evidence="5">
    <location>
        <begin position="132"/>
        <end position="141"/>
    </location>
</feature>
<dbReference type="CDD" id="cd23157">
    <property type="entry name" value="Prefoldin_5"/>
    <property type="match status" value="1"/>
</dbReference>
<protein>
    <submittedName>
        <fullName evidence="8 10">Protein osteopotentia</fullName>
    </submittedName>
</protein>
<evidence type="ECO:0000313" key="9">
    <source>
        <dbReference type="Proteomes" id="UP000492820"/>
    </source>
</evidence>
<dbReference type="NCBIfam" id="TIGR00293">
    <property type="entry name" value="prefoldin subunit alpha"/>
    <property type="match status" value="1"/>
</dbReference>
<dbReference type="SUPFAM" id="SSF46579">
    <property type="entry name" value="Prefoldin"/>
    <property type="match status" value="1"/>
</dbReference>
<evidence type="ECO:0000256" key="5">
    <source>
        <dbReference type="SAM" id="MobiDB-lite"/>
    </source>
</evidence>
<evidence type="ECO:0000313" key="10">
    <source>
        <dbReference type="WBParaSite" id="EgrG_000416300"/>
    </source>
</evidence>
<evidence type="ECO:0000256" key="1">
    <source>
        <dbReference type="ARBA" id="ARBA00004308"/>
    </source>
</evidence>
<dbReference type="PANTHER" id="PTHR12953">
    <property type="entry name" value="MEMBRANE PROTEIN CH1 RELATED"/>
    <property type="match status" value="1"/>
</dbReference>
<feature type="transmembrane region" description="Helical" evidence="6">
    <location>
        <begin position="1082"/>
        <end position="1103"/>
    </location>
</feature>
<dbReference type="GO" id="GO:0012505">
    <property type="term" value="C:endomembrane system"/>
    <property type="evidence" value="ECO:0007669"/>
    <property type="project" value="UniProtKB-SubCell"/>
</dbReference>
<dbReference type="InterPro" id="IPR009053">
    <property type="entry name" value="Prefoldin"/>
</dbReference>
<feature type="region of interest" description="Disordered" evidence="5">
    <location>
        <begin position="678"/>
        <end position="798"/>
    </location>
</feature>
<keyword evidence="4 6" id="KW-0472">Membrane</keyword>
<evidence type="ECO:0000256" key="3">
    <source>
        <dbReference type="ARBA" id="ARBA00022989"/>
    </source>
</evidence>
<dbReference type="InterPro" id="IPR045120">
    <property type="entry name" value="Suco/Slp1-like"/>
</dbReference>
<feature type="compositionally biased region" description="Pro residues" evidence="5">
    <location>
        <begin position="705"/>
        <end position="716"/>
    </location>
</feature>
<dbReference type="GO" id="GO:0034975">
    <property type="term" value="P:protein folding in endoplasmic reticulum"/>
    <property type="evidence" value="ECO:0007669"/>
    <property type="project" value="TreeGrafter"/>
</dbReference>